<proteinExistence type="predicted"/>
<name>A0A0L0D863_THETB</name>
<dbReference type="AlphaFoldDB" id="A0A0L0D863"/>
<dbReference type="OMA" id="VPIDRYK"/>
<dbReference type="eggNOG" id="KOG3035">
    <property type="taxonomic scope" value="Eukaryota"/>
</dbReference>
<keyword evidence="2" id="KW-1185">Reference proteome</keyword>
<evidence type="ECO:0000313" key="1">
    <source>
        <dbReference type="EMBL" id="KNC47493.1"/>
    </source>
</evidence>
<evidence type="ECO:0000313" key="2">
    <source>
        <dbReference type="Proteomes" id="UP000054408"/>
    </source>
</evidence>
<dbReference type="RefSeq" id="XP_013759429.1">
    <property type="nucleotide sequence ID" value="XM_013903975.1"/>
</dbReference>
<dbReference type="PANTHER" id="PTHR14209">
    <property type="entry name" value="ISOAMYL ACETATE-HYDROLYZING ESTERASE 1"/>
    <property type="match status" value="1"/>
</dbReference>
<sequence>MADEKWETQLCRVVAFGDSITQEAFENGGWGARLVAQLTRRGDVVNRGFSGYNTEWAVRTLDKVFPVKHAPQAASAWGLYSSAVVTVFFGANDASTPGSRQAVPVDAFVANLRKICLRVAAWADGSAIPLTLVVIGCPPVHREQRLAFQVEKYGKKATGVPERSLEMAQEYAAAAMAVANELALEWAAPVAPHRTVHALNLCELMLSSSPDNWSHFLRDGLHLSRQGNEFVYTALSALLPHVVGDHPLFFPHHSRIDAGDVDASFDVDANQPSRDVAAAASASRLAPAGAGTSTDVSASPRVISHT</sequence>
<protein>
    <submittedName>
        <fullName evidence="1">GDSL esterase/lipase</fullName>
    </submittedName>
</protein>
<dbReference type="Proteomes" id="UP000054408">
    <property type="component" value="Unassembled WGS sequence"/>
</dbReference>
<dbReference type="EMBL" id="GL349447">
    <property type="protein sequence ID" value="KNC47493.1"/>
    <property type="molecule type" value="Genomic_DNA"/>
</dbReference>
<dbReference type="Gene3D" id="3.40.50.1110">
    <property type="entry name" value="SGNH hydrolase"/>
    <property type="match status" value="1"/>
</dbReference>
<dbReference type="OrthoDB" id="671439at2759"/>
<dbReference type="GeneID" id="25562190"/>
<dbReference type="GO" id="GO:0016788">
    <property type="term" value="F:hydrolase activity, acting on ester bonds"/>
    <property type="evidence" value="ECO:0007669"/>
    <property type="project" value="InterPro"/>
</dbReference>
<dbReference type="Pfam" id="PF00657">
    <property type="entry name" value="Lipase_GDSL"/>
    <property type="match status" value="1"/>
</dbReference>
<accession>A0A0L0D863</accession>
<dbReference type="CDD" id="cd01838">
    <property type="entry name" value="Isoamyl_acetate_hydrolase_like"/>
    <property type="match status" value="1"/>
</dbReference>
<organism evidence="1 2">
    <name type="scientific">Thecamonas trahens ATCC 50062</name>
    <dbReference type="NCBI Taxonomy" id="461836"/>
    <lineage>
        <taxon>Eukaryota</taxon>
        <taxon>Apusozoa</taxon>
        <taxon>Apusomonadida</taxon>
        <taxon>Apusomonadidae</taxon>
        <taxon>Thecamonas</taxon>
    </lineage>
</organism>
<dbReference type="InterPro" id="IPR045136">
    <property type="entry name" value="Iah1-like"/>
</dbReference>
<gene>
    <name evidence="1" type="ORF">AMSG_02510</name>
</gene>
<dbReference type="STRING" id="461836.A0A0L0D863"/>
<dbReference type="PANTHER" id="PTHR14209:SF19">
    <property type="entry name" value="ISOAMYL ACETATE-HYDROLYZING ESTERASE 1 HOMOLOG"/>
    <property type="match status" value="1"/>
</dbReference>
<reference evidence="1 2" key="1">
    <citation type="submission" date="2010-05" db="EMBL/GenBank/DDBJ databases">
        <title>The Genome Sequence of Thecamonas trahens ATCC 50062.</title>
        <authorList>
            <consortium name="The Broad Institute Genome Sequencing Platform"/>
            <person name="Russ C."/>
            <person name="Cuomo C."/>
            <person name="Shea T."/>
            <person name="Young S.K."/>
            <person name="Zeng Q."/>
            <person name="Koehrsen M."/>
            <person name="Haas B."/>
            <person name="Borodovsky M."/>
            <person name="Guigo R."/>
            <person name="Alvarado L."/>
            <person name="Berlin A."/>
            <person name="Bochicchio J."/>
            <person name="Borenstein D."/>
            <person name="Chapman S."/>
            <person name="Chen Z."/>
            <person name="Freedman E."/>
            <person name="Gellesch M."/>
            <person name="Goldberg J."/>
            <person name="Griggs A."/>
            <person name="Gujja S."/>
            <person name="Heilman E."/>
            <person name="Heiman D."/>
            <person name="Hepburn T."/>
            <person name="Howarth C."/>
            <person name="Jen D."/>
            <person name="Larson L."/>
            <person name="Mehta T."/>
            <person name="Park D."/>
            <person name="Pearson M."/>
            <person name="Roberts A."/>
            <person name="Saif S."/>
            <person name="Shenoy N."/>
            <person name="Sisk P."/>
            <person name="Stolte C."/>
            <person name="Sykes S."/>
            <person name="Thomson T."/>
            <person name="Walk T."/>
            <person name="White J."/>
            <person name="Yandava C."/>
            <person name="Burger G."/>
            <person name="Gray M.W."/>
            <person name="Holland P.W.H."/>
            <person name="King N."/>
            <person name="Lang F.B.F."/>
            <person name="Roger A.J."/>
            <person name="Ruiz-Trillo I."/>
            <person name="Lander E."/>
            <person name="Nusbaum C."/>
        </authorList>
    </citation>
    <scope>NUCLEOTIDE SEQUENCE [LARGE SCALE GENOMIC DNA]</scope>
    <source>
        <strain evidence="1 2">ATCC 50062</strain>
    </source>
</reference>
<dbReference type="InterPro" id="IPR001087">
    <property type="entry name" value="GDSL"/>
</dbReference>
<dbReference type="InterPro" id="IPR036514">
    <property type="entry name" value="SGNH_hydro_sf"/>
</dbReference>
<dbReference type="SUPFAM" id="SSF52266">
    <property type="entry name" value="SGNH hydrolase"/>
    <property type="match status" value="1"/>
</dbReference>